<evidence type="ECO:0000256" key="2">
    <source>
        <dbReference type="ARBA" id="ARBA00022741"/>
    </source>
</evidence>
<evidence type="ECO:0000259" key="5">
    <source>
        <dbReference type="PROSITE" id="PS50893"/>
    </source>
</evidence>
<feature type="coiled-coil region" evidence="4">
    <location>
        <begin position="220"/>
        <end position="273"/>
    </location>
</feature>
<dbReference type="InterPro" id="IPR003593">
    <property type="entry name" value="AAA+_ATPase"/>
</dbReference>
<dbReference type="GO" id="GO:0016887">
    <property type="term" value="F:ATP hydrolysis activity"/>
    <property type="evidence" value="ECO:0007669"/>
    <property type="project" value="InterPro"/>
</dbReference>
<evidence type="ECO:0000256" key="3">
    <source>
        <dbReference type="ARBA" id="ARBA00022840"/>
    </source>
</evidence>
<keyword evidence="1" id="KW-0677">Repeat</keyword>
<dbReference type="GO" id="GO:0005524">
    <property type="term" value="F:ATP binding"/>
    <property type="evidence" value="ECO:0007669"/>
    <property type="project" value="UniProtKB-KW"/>
</dbReference>
<feature type="domain" description="ABC transporter" evidence="5">
    <location>
        <begin position="6"/>
        <end position="224"/>
    </location>
</feature>
<name>A0A2A4Z500_9PROT</name>
<dbReference type="InterPro" id="IPR003439">
    <property type="entry name" value="ABC_transporter-like_ATP-bd"/>
</dbReference>
<sequence length="576" mass="65506">MSKPLLAAQNIQFGYNVDKMFDDLTLHIGANDRIGLVGTNGCGKSTLLKILSKTLDVSSGEIINNNRMVLSVVDQFVPDDLQSQNIYQIILAQLPQDTRDESAYLVDIMLKDMGFAEADFGKNIDQLSGGQVNLVLMARALINNPDLLLMDEPSNHLDVEAIVKLEQFFITHYKNAFLIISHDVELLDKITNKTIFIKDGKAYQYDLAYSAARVEFLAYEKALKKQRALEEQEIDRLSATAKRLAIWGREHDNEKFARKAKSIEKKIDKLDGQKTETFNRNKYSLNVTTDKLRAKTLLEVQDFQVKTLDGARDLYKVNGFYINNGDRIILFGANGLGKSTFVKNLVAQFGQDNVANIRFNPQVSLGYYDQEQQQLDGSKSIFNYLNDLFDMPDLEIQRAILQAGFDYDEMDKKISLLSGGEKARILFTKLNLQRPNFIILDEPTNHIDLYGREQLIRQLTSSGATLLIIGHDRKFCSIVGNRFFMIERNKLVEIEDSSVFYKSLKSATPTSIKTESEAKQQSNQNELDDEEQILERVLELEELLEADIGRKAKHQKPALQKQWQAEIATLYEALND</sequence>
<proteinExistence type="predicted"/>
<keyword evidence="2" id="KW-0547">Nucleotide-binding</keyword>
<reference key="1">
    <citation type="submission" date="2017-08" db="EMBL/GenBank/DDBJ databases">
        <title>A dynamic microbial community with high functional redundancy inhabits the cold, oxic subseafloor aquifer.</title>
        <authorList>
            <person name="Tully B.J."/>
            <person name="Wheat C.G."/>
            <person name="Glazer B.T."/>
            <person name="Huber J.A."/>
        </authorList>
    </citation>
    <scope>NUCLEOTIDE SEQUENCE [LARGE SCALE GENOMIC DNA]</scope>
</reference>
<comment type="caution">
    <text evidence="6">The sequence shown here is derived from an EMBL/GenBank/DDBJ whole genome shotgun (WGS) entry which is preliminary data.</text>
</comment>
<evidence type="ECO:0000313" key="6">
    <source>
        <dbReference type="EMBL" id="PCJ02083.1"/>
    </source>
</evidence>
<keyword evidence="4" id="KW-0175">Coiled coil</keyword>
<dbReference type="InterPro" id="IPR050611">
    <property type="entry name" value="ABCF"/>
</dbReference>
<evidence type="ECO:0000256" key="1">
    <source>
        <dbReference type="ARBA" id="ARBA00022737"/>
    </source>
</evidence>
<gene>
    <name evidence="6" type="ORF">COB13_05665</name>
</gene>
<dbReference type="SMART" id="SM00382">
    <property type="entry name" value="AAA"/>
    <property type="match status" value="2"/>
</dbReference>
<evidence type="ECO:0000256" key="4">
    <source>
        <dbReference type="SAM" id="Coils"/>
    </source>
</evidence>
<dbReference type="InterPro" id="IPR027417">
    <property type="entry name" value="P-loop_NTPase"/>
</dbReference>
<dbReference type="PANTHER" id="PTHR19211">
    <property type="entry name" value="ATP-BINDING TRANSPORT PROTEIN-RELATED"/>
    <property type="match status" value="1"/>
</dbReference>
<feature type="domain" description="ABC transporter" evidence="5">
    <location>
        <begin position="298"/>
        <end position="513"/>
    </location>
</feature>
<dbReference type="EMBL" id="NVUS01000005">
    <property type="protein sequence ID" value="PCJ02083.1"/>
    <property type="molecule type" value="Genomic_DNA"/>
</dbReference>
<protein>
    <recommendedName>
        <fullName evidence="5">ABC transporter domain-containing protein</fullName>
    </recommendedName>
</protein>
<dbReference type="Gene3D" id="3.40.50.300">
    <property type="entry name" value="P-loop containing nucleotide triphosphate hydrolases"/>
    <property type="match status" value="2"/>
</dbReference>
<dbReference type="AlphaFoldDB" id="A0A2A4Z500"/>
<accession>A0A2A4Z500</accession>
<keyword evidence="3" id="KW-0067">ATP-binding</keyword>
<dbReference type="PANTHER" id="PTHR19211:SF14">
    <property type="entry name" value="ATP-BINDING CASSETTE SUB-FAMILY F MEMBER 1"/>
    <property type="match status" value="1"/>
</dbReference>
<dbReference type="SUPFAM" id="SSF52540">
    <property type="entry name" value="P-loop containing nucleoside triphosphate hydrolases"/>
    <property type="match status" value="2"/>
</dbReference>
<dbReference type="CDD" id="cd03221">
    <property type="entry name" value="ABCF_EF-3"/>
    <property type="match status" value="1"/>
</dbReference>
<dbReference type="Pfam" id="PF00005">
    <property type="entry name" value="ABC_tran"/>
    <property type="match status" value="2"/>
</dbReference>
<organism evidence="6">
    <name type="scientific">OCS116 cluster bacterium</name>
    <dbReference type="NCBI Taxonomy" id="2030921"/>
    <lineage>
        <taxon>Bacteria</taxon>
        <taxon>Pseudomonadati</taxon>
        <taxon>Pseudomonadota</taxon>
        <taxon>Alphaproteobacteria</taxon>
        <taxon>OCS116 cluster</taxon>
    </lineage>
</organism>
<dbReference type="PROSITE" id="PS50893">
    <property type="entry name" value="ABC_TRANSPORTER_2"/>
    <property type="match status" value="2"/>
</dbReference>
<reference evidence="6" key="2">
    <citation type="journal article" date="2018" name="ISME J.">
        <title>A dynamic microbial community with high functional redundancy inhabits the cold, oxic subseafloor aquifer.</title>
        <authorList>
            <person name="Tully B.J."/>
            <person name="Wheat C.G."/>
            <person name="Glazer B.T."/>
            <person name="Huber J.A."/>
        </authorList>
    </citation>
    <scope>NUCLEOTIDE SEQUENCE</scope>
    <source>
        <strain evidence="6">NORP83</strain>
    </source>
</reference>